<dbReference type="Gene3D" id="3.90.226.10">
    <property type="entry name" value="2-enoyl-CoA Hydratase, Chain A, domain 1"/>
    <property type="match status" value="2"/>
</dbReference>
<dbReference type="InterPro" id="IPR004635">
    <property type="entry name" value="Pept_S49_SppA"/>
</dbReference>
<evidence type="ECO:0000256" key="1">
    <source>
        <dbReference type="ARBA" id="ARBA00008683"/>
    </source>
</evidence>
<dbReference type="Pfam" id="PF01343">
    <property type="entry name" value="Peptidase_S49"/>
    <property type="match status" value="1"/>
</dbReference>
<keyword evidence="4" id="KW-0720">Serine protease</keyword>
<sequence length="337" mass="36903">MNGKRWAALGIAAGLFIISIIMNFASAIAFKEGESWTEGFLGGADTEFIEKPLIQGGGLDKILVLEVNGAIQDTGDDVSSLFSPIGYQHQAFLRMIDQAKEDNTVKGIILRVNSPGGGVVESAEIHNRLVELREETEKPIYVSMGTMAASGGYYISAPADKIFAVPDTLTGSLGVIMQGINYSGLAEKYGVTFETIKSGEYKDIMSASRDMTPEEREILQNMVNNAYEGFVDVIAEGRNLSEAEVRKIADGRIYDGRQAKELNLVDELGYFEDAVEAMKKDHELGDISVVEYEANYGFGSLFSMSAKKIFTDDIEMASLVQLLSQPNSPRMMYLYAK</sequence>
<reference evidence="7" key="1">
    <citation type="submission" date="2016-10" db="EMBL/GenBank/DDBJ databases">
        <authorList>
            <person name="Varghese N."/>
            <person name="Submissions S."/>
        </authorList>
    </citation>
    <scope>NUCLEOTIDE SEQUENCE [LARGE SCALE GENOMIC DNA]</scope>
    <source>
        <strain evidence="7">IBRC-M10078</strain>
    </source>
</reference>
<evidence type="ECO:0000256" key="4">
    <source>
        <dbReference type="ARBA" id="ARBA00022825"/>
    </source>
</evidence>
<dbReference type="InterPro" id="IPR029045">
    <property type="entry name" value="ClpP/crotonase-like_dom_sf"/>
</dbReference>
<keyword evidence="3" id="KW-0378">Hydrolase</keyword>
<feature type="domain" description="Peptidase S49" evidence="5">
    <location>
        <begin position="135"/>
        <end position="284"/>
    </location>
</feature>
<keyword evidence="2 6" id="KW-0645">Protease</keyword>
<gene>
    <name evidence="6" type="ORF">SAMN05216565_101157</name>
</gene>
<dbReference type="GO" id="GO:0008236">
    <property type="term" value="F:serine-type peptidase activity"/>
    <property type="evidence" value="ECO:0007669"/>
    <property type="project" value="UniProtKB-KW"/>
</dbReference>
<dbReference type="Proteomes" id="UP000199159">
    <property type="component" value="Unassembled WGS sequence"/>
</dbReference>
<evidence type="ECO:0000259" key="5">
    <source>
        <dbReference type="Pfam" id="PF01343"/>
    </source>
</evidence>
<dbReference type="NCBIfam" id="TIGR00706">
    <property type="entry name" value="SppA_dom"/>
    <property type="match status" value="1"/>
</dbReference>
<dbReference type="SUPFAM" id="SSF52096">
    <property type="entry name" value="ClpP/crotonase"/>
    <property type="match status" value="1"/>
</dbReference>
<dbReference type="PANTHER" id="PTHR42987">
    <property type="entry name" value="PEPTIDASE S49"/>
    <property type="match status" value="1"/>
</dbReference>
<evidence type="ECO:0000313" key="7">
    <source>
        <dbReference type="Proteomes" id="UP000199159"/>
    </source>
</evidence>
<dbReference type="OrthoDB" id="9764363at2"/>
<dbReference type="InterPro" id="IPR047272">
    <property type="entry name" value="S49_SppA_C"/>
</dbReference>
<proteinExistence type="inferred from homology"/>
<dbReference type="STRING" id="930152.SAMN05216565_101157"/>
<evidence type="ECO:0000256" key="2">
    <source>
        <dbReference type="ARBA" id="ARBA00022670"/>
    </source>
</evidence>
<dbReference type="RefSeq" id="WP_090849209.1">
    <property type="nucleotide sequence ID" value="NZ_FNJU01000001.1"/>
</dbReference>
<accession>A0A1H0P5I3</accession>
<organism evidence="6 7">
    <name type="scientific">Litchfieldia salsa</name>
    <dbReference type="NCBI Taxonomy" id="930152"/>
    <lineage>
        <taxon>Bacteria</taxon>
        <taxon>Bacillati</taxon>
        <taxon>Bacillota</taxon>
        <taxon>Bacilli</taxon>
        <taxon>Bacillales</taxon>
        <taxon>Bacillaceae</taxon>
        <taxon>Litchfieldia</taxon>
    </lineage>
</organism>
<dbReference type="InterPro" id="IPR002142">
    <property type="entry name" value="Peptidase_S49"/>
</dbReference>
<name>A0A1H0P5I3_9BACI</name>
<dbReference type="CDD" id="cd07023">
    <property type="entry name" value="S49_Sppa_N_C"/>
    <property type="match status" value="1"/>
</dbReference>
<dbReference type="GO" id="GO:0006508">
    <property type="term" value="P:proteolysis"/>
    <property type="evidence" value="ECO:0007669"/>
    <property type="project" value="UniProtKB-KW"/>
</dbReference>
<protein>
    <submittedName>
        <fullName evidence="6">Protease-4</fullName>
    </submittedName>
</protein>
<dbReference type="EMBL" id="FNJU01000001">
    <property type="protein sequence ID" value="SDO99988.1"/>
    <property type="molecule type" value="Genomic_DNA"/>
</dbReference>
<evidence type="ECO:0000256" key="3">
    <source>
        <dbReference type="ARBA" id="ARBA00022801"/>
    </source>
</evidence>
<dbReference type="PANTHER" id="PTHR42987:SF7">
    <property type="entry name" value="SIGNAL PEPTIDE PEPTIDASE SPPA-RELATED"/>
    <property type="match status" value="1"/>
</dbReference>
<keyword evidence="7" id="KW-1185">Reference proteome</keyword>
<evidence type="ECO:0000313" key="6">
    <source>
        <dbReference type="EMBL" id="SDO99988.1"/>
    </source>
</evidence>
<comment type="similarity">
    <text evidence="1">Belongs to the peptidase S49 family.</text>
</comment>
<dbReference type="AlphaFoldDB" id="A0A1H0P5I3"/>